<evidence type="ECO:0000313" key="3">
    <source>
        <dbReference type="Proteomes" id="UP000226192"/>
    </source>
</evidence>
<reference evidence="2 3" key="1">
    <citation type="submission" date="2017-06" db="EMBL/GenBank/DDBJ databases">
        <title>Ant-infecting Ophiocordyceps genomes reveal a high diversity of potential behavioral manipulation genes and a possible major role for enterotoxins.</title>
        <authorList>
            <person name="De Bekker C."/>
            <person name="Evans H.C."/>
            <person name="Brachmann A."/>
            <person name="Hughes D.P."/>
        </authorList>
    </citation>
    <scope>NUCLEOTIDE SEQUENCE [LARGE SCALE GENOMIC DNA]</scope>
    <source>
        <strain evidence="2 3">Map64</strain>
    </source>
</reference>
<protein>
    <submittedName>
        <fullName evidence="2">Uncharacterized protein</fullName>
    </submittedName>
</protein>
<feature type="region of interest" description="Disordered" evidence="1">
    <location>
        <begin position="1"/>
        <end position="63"/>
    </location>
</feature>
<proteinExistence type="predicted"/>
<evidence type="ECO:0000313" key="2">
    <source>
        <dbReference type="EMBL" id="PHH60997.1"/>
    </source>
</evidence>
<accession>A0A2C5XX14</accession>
<feature type="compositionally biased region" description="Low complexity" evidence="1">
    <location>
        <begin position="12"/>
        <end position="24"/>
    </location>
</feature>
<comment type="caution">
    <text evidence="2">The sequence shown here is derived from an EMBL/GenBank/DDBJ whole genome shotgun (WGS) entry which is preliminary data.</text>
</comment>
<organism evidence="2 3">
    <name type="scientific">Ophiocordyceps australis</name>
    <dbReference type="NCBI Taxonomy" id="1399860"/>
    <lineage>
        <taxon>Eukaryota</taxon>
        <taxon>Fungi</taxon>
        <taxon>Dikarya</taxon>
        <taxon>Ascomycota</taxon>
        <taxon>Pezizomycotina</taxon>
        <taxon>Sordariomycetes</taxon>
        <taxon>Hypocreomycetidae</taxon>
        <taxon>Hypocreales</taxon>
        <taxon>Ophiocordycipitaceae</taxon>
        <taxon>Ophiocordyceps</taxon>
    </lineage>
</organism>
<feature type="compositionally biased region" description="Basic residues" evidence="1">
    <location>
        <begin position="1"/>
        <end position="11"/>
    </location>
</feature>
<dbReference type="OrthoDB" id="5422107at2759"/>
<feature type="region of interest" description="Disordered" evidence="1">
    <location>
        <begin position="80"/>
        <end position="108"/>
    </location>
</feature>
<keyword evidence="3" id="KW-1185">Reference proteome</keyword>
<feature type="compositionally biased region" description="Basic residues" evidence="1">
    <location>
        <begin position="30"/>
        <end position="41"/>
    </location>
</feature>
<sequence>MPSVRKSKAASKKAANASQIAKIQTQAHQAKVKKAAFRRGARPGLLPTSGPGSSISGKKARKLQRKIGYALKRSMEARGEVEMKDAPEIGIKETREATPAEEKMEGIQ</sequence>
<gene>
    <name evidence="2" type="ORF">CDD81_963</name>
</gene>
<dbReference type="STRING" id="1399860.A0A2C5XX14"/>
<dbReference type="AlphaFoldDB" id="A0A2C5XX14"/>
<dbReference type="Proteomes" id="UP000226192">
    <property type="component" value="Unassembled WGS sequence"/>
</dbReference>
<name>A0A2C5XX14_9HYPO</name>
<evidence type="ECO:0000256" key="1">
    <source>
        <dbReference type="SAM" id="MobiDB-lite"/>
    </source>
</evidence>
<dbReference type="EMBL" id="NJET01000120">
    <property type="protein sequence ID" value="PHH60997.1"/>
    <property type="molecule type" value="Genomic_DNA"/>
</dbReference>